<dbReference type="OrthoDB" id="2015447at2759"/>
<organism evidence="7 8">
    <name type="scientific">Capronia epimyces CBS 606.96</name>
    <dbReference type="NCBI Taxonomy" id="1182542"/>
    <lineage>
        <taxon>Eukaryota</taxon>
        <taxon>Fungi</taxon>
        <taxon>Dikarya</taxon>
        <taxon>Ascomycota</taxon>
        <taxon>Pezizomycotina</taxon>
        <taxon>Eurotiomycetes</taxon>
        <taxon>Chaetothyriomycetidae</taxon>
        <taxon>Chaetothyriales</taxon>
        <taxon>Herpotrichiellaceae</taxon>
        <taxon>Capronia</taxon>
    </lineage>
</organism>
<feature type="compositionally biased region" description="Low complexity" evidence="6">
    <location>
        <begin position="524"/>
        <end position="536"/>
    </location>
</feature>
<dbReference type="GO" id="GO:0000976">
    <property type="term" value="F:transcription cis-regulatory region binding"/>
    <property type="evidence" value="ECO:0007669"/>
    <property type="project" value="TreeGrafter"/>
</dbReference>
<sequence>MATTFPSSPSASGHGSSISAAPNPPYQFTVSADMSVPRPASKTNSLGWAASDCHTCYARGRPCDRQRPRCDTCTKSGVLCGGFVQRLEWQSGLASRGKMARKSFAFPAPEKKNRPPPKGAAAAAVARPELPRPKTFTFVRDNTTGIVNSSRPGGVGGAALKQKPSRREQHVRLLNHSDGDDDHCSQSQRRPSSRHQSKTNLLSDGPVAVLPSLPPPTKEKESTALLRPMNNFFQLPSDVLEILSFYEWRFSFVTLTFHVRVNPWQSCLPIAFEHPHLMDAIVALGKRYRAQVSNLSEDLAVLELKDRALRSFNKTLGTVTAAPDPAVLIGTILTLIALDYAESGYSNWSHHLRAVSSIVEAGGGIDMVRNNSSLRSQMAMLAWYDVTSALLSRRGPIFPRRYIETLMTSRSETEWSLLALNGCPDALFVDIYDIVSAAASGDATVSEAMELERRLWTARFDDVTDENVSSLLDCWRFGLLLYCARVFKTHAVNPFPGRARPSSEPGEEDHNDIRASQSPTATFSTSRPMAASSPSSRLDESPLPTTSIIRPINRCQSFADEILGLVARLPPASPLQKQCLIPLVLAACELNADPAQAPFRAMTREYCQRWNRQTGLRLFNTALDLVEIVWQLIDEGLVDVENTWWRDVLGALSRLRLRRLLVNHKDSSHPAWEEELESSKSWLLG</sequence>
<feature type="region of interest" description="Disordered" evidence="6">
    <location>
        <begin position="1"/>
        <end position="23"/>
    </location>
</feature>
<comment type="caution">
    <text evidence="7">The sequence shown here is derived from an EMBL/GenBank/DDBJ whole genome shotgun (WGS) entry which is preliminary data.</text>
</comment>
<dbReference type="InterPro" id="IPR001138">
    <property type="entry name" value="Zn2Cys6_DnaBD"/>
</dbReference>
<keyword evidence="5" id="KW-0539">Nucleus</keyword>
<feature type="compositionally biased region" description="Polar residues" evidence="6">
    <location>
        <begin position="514"/>
        <end position="523"/>
    </location>
</feature>
<dbReference type="Proteomes" id="UP000019478">
    <property type="component" value="Unassembled WGS sequence"/>
</dbReference>
<comment type="subcellular location">
    <subcellularLocation>
        <location evidence="1">Nucleus</location>
    </subcellularLocation>
</comment>
<dbReference type="HOGENOM" id="CLU_028540_1_1_1"/>
<dbReference type="SUPFAM" id="SSF57701">
    <property type="entry name" value="Zn2/Cys6 DNA-binding domain"/>
    <property type="match status" value="1"/>
</dbReference>
<evidence type="ECO:0000313" key="7">
    <source>
        <dbReference type="EMBL" id="EXJ86335.1"/>
    </source>
</evidence>
<evidence type="ECO:0008006" key="9">
    <source>
        <dbReference type="Google" id="ProtNLM"/>
    </source>
</evidence>
<accession>W9Y9N8</accession>
<dbReference type="InterPro" id="IPR021858">
    <property type="entry name" value="Fun_TF"/>
</dbReference>
<dbReference type="CDD" id="cd00067">
    <property type="entry name" value="GAL4"/>
    <property type="match status" value="1"/>
</dbReference>
<evidence type="ECO:0000256" key="6">
    <source>
        <dbReference type="SAM" id="MobiDB-lite"/>
    </source>
</evidence>
<keyword evidence="4" id="KW-0804">Transcription</keyword>
<proteinExistence type="predicted"/>
<feature type="compositionally biased region" description="Polar residues" evidence="6">
    <location>
        <begin position="140"/>
        <end position="151"/>
    </location>
</feature>
<dbReference type="Pfam" id="PF11951">
    <property type="entry name" value="Fungal_trans_2"/>
    <property type="match status" value="2"/>
</dbReference>
<dbReference type="AlphaFoldDB" id="W9Y9N8"/>
<feature type="compositionally biased region" description="Basic and acidic residues" evidence="6">
    <location>
        <begin position="165"/>
        <end position="184"/>
    </location>
</feature>
<dbReference type="GO" id="GO:0045944">
    <property type="term" value="P:positive regulation of transcription by RNA polymerase II"/>
    <property type="evidence" value="ECO:0007669"/>
    <property type="project" value="TreeGrafter"/>
</dbReference>
<dbReference type="GO" id="GO:0005634">
    <property type="term" value="C:nucleus"/>
    <property type="evidence" value="ECO:0007669"/>
    <property type="project" value="UniProtKB-SubCell"/>
</dbReference>
<feature type="compositionally biased region" description="Low complexity" evidence="6">
    <location>
        <begin position="119"/>
        <end position="128"/>
    </location>
</feature>
<feature type="compositionally biased region" description="Low complexity" evidence="6">
    <location>
        <begin position="1"/>
        <end position="21"/>
    </location>
</feature>
<dbReference type="GO" id="GO:0008270">
    <property type="term" value="F:zinc ion binding"/>
    <property type="evidence" value="ECO:0007669"/>
    <property type="project" value="InterPro"/>
</dbReference>
<feature type="region of interest" description="Disordered" evidence="6">
    <location>
        <begin position="495"/>
        <end position="544"/>
    </location>
</feature>
<keyword evidence="2" id="KW-0805">Transcription regulation</keyword>
<protein>
    <recommendedName>
        <fullName evidence="9">Zn(2)-C6 fungal-type domain-containing protein</fullName>
    </recommendedName>
</protein>
<feature type="region of interest" description="Disordered" evidence="6">
    <location>
        <begin position="140"/>
        <end position="221"/>
    </location>
</feature>
<evidence type="ECO:0000256" key="3">
    <source>
        <dbReference type="ARBA" id="ARBA00023125"/>
    </source>
</evidence>
<name>W9Y9N8_9EURO</name>
<dbReference type="STRING" id="1182542.W9Y9N8"/>
<dbReference type="GeneID" id="19167414"/>
<evidence type="ECO:0000256" key="1">
    <source>
        <dbReference type="ARBA" id="ARBA00004123"/>
    </source>
</evidence>
<dbReference type="eggNOG" id="ENOG502T1JF">
    <property type="taxonomic scope" value="Eukaryota"/>
</dbReference>
<dbReference type="InterPro" id="IPR036864">
    <property type="entry name" value="Zn2-C6_fun-type_DNA-bd_sf"/>
</dbReference>
<dbReference type="RefSeq" id="XP_007731614.1">
    <property type="nucleotide sequence ID" value="XM_007733424.1"/>
</dbReference>
<dbReference type="PANTHER" id="PTHR37534">
    <property type="entry name" value="TRANSCRIPTIONAL ACTIVATOR PROTEIN UGA3"/>
    <property type="match status" value="1"/>
</dbReference>
<feature type="region of interest" description="Disordered" evidence="6">
    <location>
        <begin position="106"/>
        <end position="128"/>
    </location>
</feature>
<evidence type="ECO:0000313" key="8">
    <source>
        <dbReference type="Proteomes" id="UP000019478"/>
    </source>
</evidence>
<gene>
    <name evidence="7" type="ORF">A1O3_03286</name>
</gene>
<evidence type="ECO:0000256" key="2">
    <source>
        <dbReference type="ARBA" id="ARBA00023015"/>
    </source>
</evidence>
<keyword evidence="3" id="KW-0238">DNA-binding</keyword>
<reference evidence="7 8" key="1">
    <citation type="submission" date="2013-03" db="EMBL/GenBank/DDBJ databases">
        <title>The Genome Sequence of Capronia epimyces CBS 606.96.</title>
        <authorList>
            <consortium name="The Broad Institute Genomics Platform"/>
            <person name="Cuomo C."/>
            <person name="de Hoog S."/>
            <person name="Gorbushina A."/>
            <person name="Walker B."/>
            <person name="Young S.K."/>
            <person name="Zeng Q."/>
            <person name="Gargeya S."/>
            <person name="Fitzgerald M."/>
            <person name="Haas B."/>
            <person name="Abouelleil A."/>
            <person name="Allen A.W."/>
            <person name="Alvarado L."/>
            <person name="Arachchi H.M."/>
            <person name="Berlin A.M."/>
            <person name="Chapman S.B."/>
            <person name="Gainer-Dewar J."/>
            <person name="Goldberg J."/>
            <person name="Griggs A."/>
            <person name="Gujja S."/>
            <person name="Hansen M."/>
            <person name="Howarth C."/>
            <person name="Imamovic A."/>
            <person name="Ireland A."/>
            <person name="Larimer J."/>
            <person name="McCowan C."/>
            <person name="Murphy C."/>
            <person name="Pearson M."/>
            <person name="Poon T.W."/>
            <person name="Priest M."/>
            <person name="Roberts A."/>
            <person name="Saif S."/>
            <person name="Shea T."/>
            <person name="Sisk P."/>
            <person name="Sykes S."/>
            <person name="Wortman J."/>
            <person name="Nusbaum C."/>
            <person name="Birren B."/>
        </authorList>
    </citation>
    <scope>NUCLEOTIDE SEQUENCE [LARGE SCALE GENOMIC DNA]</scope>
    <source>
        <strain evidence="7 8">CBS 606.96</strain>
    </source>
</reference>
<evidence type="ECO:0000256" key="4">
    <source>
        <dbReference type="ARBA" id="ARBA00023163"/>
    </source>
</evidence>
<dbReference type="EMBL" id="AMGY01000003">
    <property type="protein sequence ID" value="EXJ86335.1"/>
    <property type="molecule type" value="Genomic_DNA"/>
</dbReference>
<keyword evidence="8" id="KW-1185">Reference proteome</keyword>
<dbReference type="PANTHER" id="PTHR37534:SF8">
    <property type="entry name" value="ZN(II)2CYS6 TRANSCRIPTION FACTOR (EUROFUNG)"/>
    <property type="match status" value="1"/>
</dbReference>
<dbReference type="GO" id="GO:0000981">
    <property type="term" value="F:DNA-binding transcription factor activity, RNA polymerase II-specific"/>
    <property type="evidence" value="ECO:0007669"/>
    <property type="project" value="InterPro"/>
</dbReference>
<evidence type="ECO:0000256" key="5">
    <source>
        <dbReference type="ARBA" id="ARBA00023242"/>
    </source>
</evidence>